<dbReference type="GO" id="GO:0003677">
    <property type="term" value="F:DNA binding"/>
    <property type="evidence" value="ECO:0007669"/>
    <property type="project" value="UniProtKB-UniRule"/>
</dbReference>
<organism evidence="7 8">
    <name type="scientific">Lentzea albidocapillata subsp. violacea</name>
    <dbReference type="NCBI Taxonomy" id="128104"/>
    <lineage>
        <taxon>Bacteria</taxon>
        <taxon>Bacillati</taxon>
        <taxon>Actinomycetota</taxon>
        <taxon>Actinomycetes</taxon>
        <taxon>Pseudonocardiales</taxon>
        <taxon>Pseudonocardiaceae</taxon>
        <taxon>Lentzea</taxon>
    </lineage>
</organism>
<dbReference type="CDD" id="cd15831">
    <property type="entry name" value="BTAD"/>
    <property type="match status" value="1"/>
</dbReference>
<dbReference type="InterPro" id="IPR019734">
    <property type="entry name" value="TPR_rpt"/>
</dbReference>
<evidence type="ECO:0000313" key="7">
    <source>
        <dbReference type="EMBL" id="SDL74589.1"/>
    </source>
</evidence>
<dbReference type="InterPro" id="IPR051677">
    <property type="entry name" value="AfsR-DnrI-RedD_regulator"/>
</dbReference>
<dbReference type="Pfam" id="PF03704">
    <property type="entry name" value="BTAD"/>
    <property type="match status" value="1"/>
</dbReference>
<dbReference type="GO" id="GO:0006355">
    <property type="term" value="P:regulation of DNA-templated transcription"/>
    <property type="evidence" value="ECO:0007669"/>
    <property type="project" value="InterPro"/>
</dbReference>
<dbReference type="InterPro" id="IPR005158">
    <property type="entry name" value="BTAD"/>
</dbReference>
<dbReference type="SUPFAM" id="SSF46894">
    <property type="entry name" value="C-terminal effector domain of the bipartite response regulators"/>
    <property type="match status" value="1"/>
</dbReference>
<dbReference type="Gene3D" id="1.10.10.10">
    <property type="entry name" value="Winged helix-like DNA-binding domain superfamily/Winged helix DNA-binding domain"/>
    <property type="match status" value="1"/>
</dbReference>
<dbReference type="SUPFAM" id="SSF52540">
    <property type="entry name" value="P-loop containing nucleoside triphosphate hydrolases"/>
    <property type="match status" value="1"/>
</dbReference>
<keyword evidence="2" id="KW-0805">Transcription regulation</keyword>
<name>A0A1G9MK50_9PSEU</name>
<dbReference type="PRINTS" id="PR00364">
    <property type="entry name" value="DISEASERSIST"/>
</dbReference>
<reference evidence="8" key="1">
    <citation type="submission" date="2016-10" db="EMBL/GenBank/DDBJ databases">
        <authorList>
            <person name="Varghese N."/>
            <person name="Submissions S."/>
        </authorList>
    </citation>
    <scope>NUCLEOTIDE SEQUENCE [LARGE SCALE GENOMIC DNA]</scope>
    <source>
        <strain evidence="8">DSM 44796</strain>
    </source>
</reference>
<feature type="DNA-binding region" description="OmpR/PhoB-type" evidence="5">
    <location>
        <begin position="7"/>
        <end position="112"/>
    </location>
</feature>
<dbReference type="InterPro" id="IPR002182">
    <property type="entry name" value="NB-ARC"/>
</dbReference>
<sequence>MNADSDEVRTRVQNELRVSLLGALAATVDGEELTLGPPRQRAVLAVLALRANHVVSRSELIDAVWGDDPPASADNGIHTYVAGLRRLFEPDRASRAPSAVLLSTDAGYLLRLPSGSSDAAVFRSHLDEAGRLRDKPAEAVAAFDAALGLWRGVALDGVPGPFAAVERARLAELRLTAVEQRAALLLTVGRETEVAAELTTLVTAHPLRERLHGLLMSALYRSGRQAEALAVYTDLRRLLVEELGIEPGPELRRLHEQLLVGRPDPQPEPVAPALVPVQLPHEIRDFTGRGKELAKLAEVVPHDHSPVLVAITGTGGVGKTALAVRFAHQVASRFPDGQLHVDLRGFDSSAPPVQPGAALHQLLQSLGVPAERIPEDVPAKSALYRSVLAGKRVLVLLDNARLAEQVRPLLPGRSTSMVLVTSRNHLGGLVARDGAHSMTLSTLTRDEGLALLTAAVGSDRVAAEPAAAAKLVELCGHLPLAVRIAAERVVTRPHLMLADLASDLADEHDRLNVLATGDDEDTAVRAAFSWSYLALKPDAARAFRLIGLHPGAEISLNAVAALAGVPVSRARTLLDVLAGGHMVEEVARGRFRMHDLLRLYATELSTTEESSDGRDEAVARLLGWYFDTANAAGTLIAPPDHPAFLLPPLSTQDFTSHDDAFTWCRTESSNLLAVTRLADEQHSPTAWQIPLALWNYFIVSSALDEWTRTYRVAERAAARDGNQAARAWAVHGQGLSAFRGQRFADALELFDRALAIRHQIGDAVGAAWSLTGLGMAYGGLRQFDLAVDRFGEALRRHAEVGSWFGEGGTRLFLSDILRSAGQFEASLASARTAFELMDSHDAVHGKAMALVSIGWAQSKLGSRVEARDSFRHAIEFLRVLGDRKSLAEALHGLGETSAGQPDVARTHLLEALTIYEDYDHPLTPEIHARLHELA</sequence>
<dbReference type="InterPro" id="IPR011990">
    <property type="entry name" value="TPR-like_helical_dom_sf"/>
</dbReference>
<dbReference type="Pfam" id="PF00486">
    <property type="entry name" value="Trans_reg_C"/>
    <property type="match status" value="1"/>
</dbReference>
<dbReference type="SMART" id="SM00862">
    <property type="entry name" value="Trans_reg_C"/>
    <property type="match status" value="1"/>
</dbReference>
<dbReference type="InterPro" id="IPR036388">
    <property type="entry name" value="WH-like_DNA-bd_sf"/>
</dbReference>
<dbReference type="SMART" id="SM00028">
    <property type="entry name" value="TPR"/>
    <property type="match status" value="3"/>
</dbReference>
<accession>A0A1G9MK50</accession>
<keyword evidence="4" id="KW-0804">Transcription</keyword>
<evidence type="ECO:0000256" key="5">
    <source>
        <dbReference type="PROSITE-ProRule" id="PRU01091"/>
    </source>
</evidence>
<dbReference type="Gene3D" id="1.25.40.10">
    <property type="entry name" value="Tetratricopeptide repeat domain"/>
    <property type="match status" value="2"/>
</dbReference>
<evidence type="ECO:0000256" key="1">
    <source>
        <dbReference type="ARBA" id="ARBA00005820"/>
    </source>
</evidence>
<dbReference type="PANTHER" id="PTHR35807:SF1">
    <property type="entry name" value="TRANSCRIPTIONAL REGULATOR REDD"/>
    <property type="match status" value="1"/>
</dbReference>
<dbReference type="InterPro" id="IPR016032">
    <property type="entry name" value="Sig_transdc_resp-reg_C-effctor"/>
</dbReference>
<dbReference type="RefSeq" id="WP_090009579.1">
    <property type="nucleotide sequence ID" value="NZ_FNET01000013.1"/>
</dbReference>
<evidence type="ECO:0000259" key="6">
    <source>
        <dbReference type="PROSITE" id="PS51755"/>
    </source>
</evidence>
<gene>
    <name evidence="7" type="ORF">SAMN04488074_11356</name>
</gene>
<dbReference type="SUPFAM" id="SSF48452">
    <property type="entry name" value="TPR-like"/>
    <property type="match status" value="2"/>
</dbReference>
<evidence type="ECO:0000256" key="2">
    <source>
        <dbReference type="ARBA" id="ARBA00023015"/>
    </source>
</evidence>
<proteinExistence type="inferred from homology"/>
<dbReference type="PROSITE" id="PS51755">
    <property type="entry name" value="OMPR_PHOB"/>
    <property type="match status" value="1"/>
</dbReference>
<dbReference type="EMBL" id="FNET01000013">
    <property type="protein sequence ID" value="SDL74589.1"/>
    <property type="molecule type" value="Genomic_DNA"/>
</dbReference>
<dbReference type="GO" id="GO:0043531">
    <property type="term" value="F:ADP binding"/>
    <property type="evidence" value="ECO:0007669"/>
    <property type="project" value="InterPro"/>
</dbReference>
<protein>
    <submittedName>
        <fullName evidence="7">DNA-binding transcriptional activator of the SARP family</fullName>
    </submittedName>
</protein>
<dbReference type="AlphaFoldDB" id="A0A1G9MK50"/>
<dbReference type="Pfam" id="PF00931">
    <property type="entry name" value="NB-ARC"/>
    <property type="match status" value="1"/>
</dbReference>
<dbReference type="InterPro" id="IPR001867">
    <property type="entry name" value="OmpR/PhoB-type_DNA-bd"/>
</dbReference>
<comment type="similarity">
    <text evidence="1">Belongs to the AfsR/DnrI/RedD regulatory family.</text>
</comment>
<dbReference type="CDD" id="cd00383">
    <property type="entry name" value="trans_reg_C"/>
    <property type="match status" value="1"/>
</dbReference>
<dbReference type="InterPro" id="IPR027417">
    <property type="entry name" value="P-loop_NTPase"/>
</dbReference>
<dbReference type="GO" id="GO:0000160">
    <property type="term" value="P:phosphorelay signal transduction system"/>
    <property type="evidence" value="ECO:0007669"/>
    <property type="project" value="InterPro"/>
</dbReference>
<keyword evidence="3 5" id="KW-0238">DNA-binding</keyword>
<dbReference type="Pfam" id="PF13424">
    <property type="entry name" value="TPR_12"/>
    <property type="match status" value="1"/>
</dbReference>
<evidence type="ECO:0000256" key="4">
    <source>
        <dbReference type="ARBA" id="ARBA00023163"/>
    </source>
</evidence>
<evidence type="ECO:0000256" key="3">
    <source>
        <dbReference type="ARBA" id="ARBA00023125"/>
    </source>
</evidence>
<dbReference type="PANTHER" id="PTHR35807">
    <property type="entry name" value="TRANSCRIPTIONAL REGULATOR REDD-RELATED"/>
    <property type="match status" value="1"/>
</dbReference>
<dbReference type="Proteomes" id="UP000199682">
    <property type="component" value="Unassembled WGS sequence"/>
</dbReference>
<evidence type="ECO:0000313" key="8">
    <source>
        <dbReference type="Proteomes" id="UP000199682"/>
    </source>
</evidence>
<dbReference type="Gene3D" id="3.40.50.300">
    <property type="entry name" value="P-loop containing nucleotide triphosphate hydrolases"/>
    <property type="match status" value="1"/>
</dbReference>
<dbReference type="SMART" id="SM01043">
    <property type="entry name" value="BTAD"/>
    <property type="match status" value="1"/>
</dbReference>
<feature type="domain" description="OmpR/PhoB-type" evidence="6">
    <location>
        <begin position="7"/>
        <end position="112"/>
    </location>
</feature>